<name>A0A101A0X3_9MYCO</name>
<keyword evidence="6" id="KW-1185">Reference proteome</keyword>
<evidence type="ECO:0000313" key="6">
    <source>
        <dbReference type="Proteomes" id="UP000053707"/>
    </source>
</evidence>
<evidence type="ECO:0000256" key="1">
    <source>
        <dbReference type="ARBA" id="ARBA00008791"/>
    </source>
</evidence>
<evidence type="ECO:0000256" key="3">
    <source>
        <dbReference type="ARBA" id="ARBA00022840"/>
    </source>
</evidence>
<accession>A0A101A0X3</accession>
<dbReference type="PANTHER" id="PTHR46268:SF27">
    <property type="entry name" value="UNIVERSAL STRESS PROTEIN RV2623"/>
    <property type="match status" value="1"/>
</dbReference>
<comment type="similarity">
    <text evidence="1">Belongs to the universal stress protein A family.</text>
</comment>
<dbReference type="Proteomes" id="UP000053707">
    <property type="component" value="Unassembled WGS sequence"/>
</dbReference>
<keyword evidence="2" id="KW-0547">Nucleotide-binding</keyword>
<dbReference type="PANTHER" id="PTHR46268">
    <property type="entry name" value="STRESS RESPONSE PROTEIN NHAX"/>
    <property type="match status" value="1"/>
</dbReference>
<organism evidence="5 6">
    <name type="scientific">Mycobacterium lehmannii</name>
    <dbReference type="NCBI Taxonomy" id="2048550"/>
    <lineage>
        <taxon>Bacteria</taxon>
        <taxon>Bacillati</taxon>
        <taxon>Actinomycetota</taxon>
        <taxon>Actinomycetes</taxon>
        <taxon>Mycobacteriales</taxon>
        <taxon>Mycobacteriaceae</taxon>
        <taxon>Mycobacterium</taxon>
    </lineage>
</organism>
<proteinExistence type="inferred from homology"/>
<protein>
    <submittedName>
        <fullName evidence="5">Universal stress protein</fullName>
    </submittedName>
</protein>
<dbReference type="SUPFAM" id="SSF52402">
    <property type="entry name" value="Adenine nucleotide alpha hydrolases-like"/>
    <property type="match status" value="2"/>
</dbReference>
<dbReference type="GO" id="GO:0005524">
    <property type="term" value="F:ATP binding"/>
    <property type="evidence" value="ECO:0007669"/>
    <property type="project" value="UniProtKB-KW"/>
</dbReference>
<dbReference type="Pfam" id="PF00582">
    <property type="entry name" value="Usp"/>
    <property type="match status" value="2"/>
</dbReference>
<feature type="domain" description="UspA" evidence="4">
    <location>
        <begin position="6"/>
        <end position="141"/>
    </location>
</feature>
<dbReference type="RefSeq" id="WP_064399600.1">
    <property type="nucleotide sequence ID" value="NZ_LQIR01000056.1"/>
</dbReference>
<comment type="caution">
    <text evidence="5">The sequence shown here is derived from an EMBL/GenBank/DDBJ whole genome shotgun (WGS) entry which is preliminary data.</text>
</comment>
<dbReference type="InterPro" id="IPR006015">
    <property type="entry name" value="Universal_stress_UspA"/>
</dbReference>
<dbReference type="PRINTS" id="PR01438">
    <property type="entry name" value="UNVRSLSTRESS"/>
</dbReference>
<evidence type="ECO:0000256" key="2">
    <source>
        <dbReference type="ARBA" id="ARBA00022741"/>
    </source>
</evidence>
<keyword evidence="3" id="KW-0067">ATP-binding</keyword>
<gene>
    <name evidence="5" type="ORF">AU192_17205</name>
</gene>
<dbReference type="AlphaFoldDB" id="A0A101A0X3"/>
<evidence type="ECO:0000313" key="5">
    <source>
        <dbReference type="EMBL" id="KUI09327.1"/>
    </source>
</evidence>
<reference evidence="5 6" key="1">
    <citation type="submission" date="2016-01" db="EMBL/GenBank/DDBJ databases">
        <authorList>
            <consortium name="TB Trials Study Group"/>
            <person name="Sutton G."/>
            <person name="Brinkac L."/>
            <person name="Sanka R."/>
            <person name="Adams M."/>
            <person name="Lau E.L."/>
            <person name="Macaden R."/>
            <person name="Grewal H.M.S."/>
        </authorList>
    </citation>
    <scope>NUCLEOTIDE SEQUENCE [LARGE SCALE GENOMIC DNA]</scope>
    <source>
        <strain evidence="5 6">IS-1744</strain>
    </source>
</reference>
<dbReference type="Gene3D" id="3.40.50.620">
    <property type="entry name" value="HUPs"/>
    <property type="match status" value="2"/>
</dbReference>
<feature type="domain" description="UspA" evidence="4">
    <location>
        <begin position="153"/>
        <end position="291"/>
    </location>
</feature>
<dbReference type="InterPro" id="IPR006016">
    <property type="entry name" value="UspA"/>
</dbReference>
<evidence type="ECO:0000259" key="4">
    <source>
        <dbReference type="Pfam" id="PF00582"/>
    </source>
</evidence>
<sequence length="294" mass="30952">MRTGAVVVGVDGSDGAVNAARWAGAVASAYETSLHIVHALPAVGHNLTDTVAAMRAAVLEHQRESADAILRRAEEIVRSDHNELEVTTLSTDVPVAEVLVQLGKTARMIVVGNDEVTAAGALLLGSTTLAVATRADCPVVAWRGSNVVPTDDPVVVGVDGTPSSLAALENAFEFAERFNAKLAAVRSWSSPLRAVAARLPLLIDWDALATAEWAQLTSDVDRYNQRYTQVSAPCYVENAKPAVALMDRCSADGAQLLVVGSYGKTVLTSAILGSTALNLLQHATVPVMVCRPHR</sequence>
<dbReference type="InterPro" id="IPR014729">
    <property type="entry name" value="Rossmann-like_a/b/a_fold"/>
</dbReference>
<dbReference type="EMBL" id="LQIR01000056">
    <property type="protein sequence ID" value="KUI09327.1"/>
    <property type="molecule type" value="Genomic_DNA"/>
</dbReference>